<protein>
    <submittedName>
        <fullName evidence="2">Ty3-gypsy retrotransposon protein</fullName>
    </submittedName>
</protein>
<organism evidence="1 2">
    <name type="scientific">Rhabditophanes sp. KR3021</name>
    <dbReference type="NCBI Taxonomy" id="114890"/>
    <lineage>
        <taxon>Eukaryota</taxon>
        <taxon>Metazoa</taxon>
        <taxon>Ecdysozoa</taxon>
        <taxon>Nematoda</taxon>
        <taxon>Chromadorea</taxon>
        <taxon>Rhabditida</taxon>
        <taxon>Tylenchina</taxon>
        <taxon>Panagrolaimomorpha</taxon>
        <taxon>Strongyloidoidea</taxon>
        <taxon>Alloionematidae</taxon>
        <taxon>Rhabditophanes</taxon>
    </lineage>
</organism>
<reference evidence="2" key="1">
    <citation type="submission" date="2016-11" db="UniProtKB">
        <authorList>
            <consortium name="WormBaseParasite"/>
        </authorList>
    </citation>
    <scope>IDENTIFICATION</scope>
    <source>
        <strain evidence="2">KR3021</strain>
    </source>
</reference>
<evidence type="ECO:0000313" key="1">
    <source>
        <dbReference type="Proteomes" id="UP000095286"/>
    </source>
</evidence>
<evidence type="ECO:0000313" key="2">
    <source>
        <dbReference type="WBParaSite" id="RSKR_0000986150.1"/>
    </source>
</evidence>
<dbReference type="Proteomes" id="UP000095286">
    <property type="component" value="Unplaced"/>
</dbReference>
<name>A0AC35UCQ0_9BILA</name>
<sequence length="76" mass="8653">MDMEEMISRLKSQNEINSPSIQHSKSQVGIESQLVKMLNFTEVDKMPGSDIMTKLDKKPKSTQIRKDTGVERKAET</sequence>
<proteinExistence type="predicted"/>
<accession>A0AC35UCQ0</accession>
<dbReference type="WBParaSite" id="RSKR_0000986150.1">
    <property type="protein sequence ID" value="RSKR_0000986150.1"/>
    <property type="gene ID" value="RSKR_0000986150"/>
</dbReference>